<dbReference type="PANTHER" id="PTHR13774:SF17">
    <property type="entry name" value="PHENAZINE BIOSYNTHESIS-LIKE DOMAIN-CONTAINING PROTEIN"/>
    <property type="match status" value="1"/>
</dbReference>
<name>A0A840PYJ7_URETH</name>
<dbReference type="RefSeq" id="WP_168411848.1">
    <property type="nucleotide sequence ID" value="NZ_JAAXPW010000002.1"/>
</dbReference>
<evidence type="ECO:0000313" key="4">
    <source>
        <dbReference type="EMBL" id="MBB5147926.1"/>
    </source>
</evidence>
<dbReference type="PIRSF" id="PIRSF016184">
    <property type="entry name" value="PhzC_PhzF"/>
    <property type="match status" value="1"/>
</dbReference>
<keyword evidence="5" id="KW-1185">Reference proteome</keyword>
<dbReference type="Gene3D" id="3.10.310.10">
    <property type="entry name" value="Diaminopimelate Epimerase, Chain A, domain 1"/>
    <property type="match status" value="2"/>
</dbReference>
<dbReference type="SUPFAM" id="SSF54506">
    <property type="entry name" value="Diaminopimelate epimerase-like"/>
    <property type="match status" value="1"/>
</dbReference>
<evidence type="ECO:0000313" key="5">
    <source>
        <dbReference type="Proteomes" id="UP000557217"/>
    </source>
</evidence>
<accession>A0A840PYJ7</accession>
<proteinExistence type="inferred from homology"/>
<feature type="active site" evidence="3">
    <location>
        <position position="47"/>
    </location>
</feature>
<dbReference type="PANTHER" id="PTHR13774">
    <property type="entry name" value="PHENAZINE BIOSYNTHESIS PROTEIN"/>
    <property type="match status" value="1"/>
</dbReference>
<keyword evidence="2" id="KW-0413">Isomerase</keyword>
<sequence>MPTIPIYQIDAFTSEPFKGNPAAVVPLENWLSDEIMQQIAAENNLSETAFVVHQQNEEYELRWFTPKTEIDLCGHATLATAFVIFQYLNRSMTQVKFHTKSGILTVTKNGSLLTMSFPSREGQPCEIPEALVKGLGKRPKEVYVARDYLAVFDTEEEIRNLNINVEELKKLDAFGVIVTAKGKEVDFVSRFFAPKAGIDEDPVTGSAHCTLVPYWKRVLKKGEFTALQLSSRGGKLLCKDVGDEIQISGEAVVYLEGKIFI</sequence>
<evidence type="ECO:0000256" key="3">
    <source>
        <dbReference type="PIRSR" id="PIRSR016184-1"/>
    </source>
</evidence>
<dbReference type="EMBL" id="JACHGZ010000002">
    <property type="protein sequence ID" value="MBB5147926.1"/>
    <property type="molecule type" value="Genomic_DNA"/>
</dbReference>
<dbReference type="Proteomes" id="UP000557217">
    <property type="component" value="Unassembled WGS sequence"/>
</dbReference>
<dbReference type="NCBIfam" id="TIGR00654">
    <property type="entry name" value="PhzF_family"/>
    <property type="match status" value="1"/>
</dbReference>
<dbReference type="Pfam" id="PF02567">
    <property type="entry name" value="PhzC-PhzF"/>
    <property type="match status" value="1"/>
</dbReference>
<dbReference type="GO" id="GO:0016853">
    <property type="term" value="F:isomerase activity"/>
    <property type="evidence" value="ECO:0007669"/>
    <property type="project" value="UniProtKB-KW"/>
</dbReference>
<dbReference type="AlphaFoldDB" id="A0A840PYJ7"/>
<comment type="caution">
    <text evidence="4">The sequence shown here is derived from an EMBL/GenBank/DDBJ whole genome shotgun (WGS) entry which is preliminary data.</text>
</comment>
<comment type="similarity">
    <text evidence="1">Belongs to the PhzF family.</text>
</comment>
<reference evidence="4 5" key="1">
    <citation type="submission" date="2020-08" db="EMBL/GenBank/DDBJ databases">
        <title>Genomic Encyclopedia of Type Strains, Phase IV (KMG-IV): sequencing the most valuable type-strain genomes for metagenomic binning, comparative biology and taxonomic classification.</title>
        <authorList>
            <person name="Goeker M."/>
        </authorList>
    </citation>
    <scope>NUCLEOTIDE SEQUENCE [LARGE SCALE GENOMIC DNA]</scope>
    <source>
        <strain evidence="4 5">DSM 10633</strain>
    </source>
</reference>
<gene>
    <name evidence="4" type="ORF">HNR36_000308</name>
</gene>
<dbReference type="GO" id="GO:0005737">
    <property type="term" value="C:cytoplasm"/>
    <property type="evidence" value="ECO:0007669"/>
    <property type="project" value="TreeGrafter"/>
</dbReference>
<dbReference type="InterPro" id="IPR003719">
    <property type="entry name" value="Phenazine_PhzF-like"/>
</dbReference>
<organism evidence="4 5">
    <name type="scientific">Ureibacillus thermosphaericus</name>
    <dbReference type="NCBI Taxonomy" id="51173"/>
    <lineage>
        <taxon>Bacteria</taxon>
        <taxon>Bacillati</taxon>
        <taxon>Bacillota</taxon>
        <taxon>Bacilli</taxon>
        <taxon>Bacillales</taxon>
        <taxon>Caryophanaceae</taxon>
        <taxon>Ureibacillus</taxon>
    </lineage>
</organism>
<evidence type="ECO:0000256" key="1">
    <source>
        <dbReference type="ARBA" id="ARBA00008270"/>
    </source>
</evidence>
<evidence type="ECO:0000256" key="2">
    <source>
        <dbReference type="ARBA" id="ARBA00023235"/>
    </source>
</evidence>
<protein>
    <submittedName>
        <fullName evidence="4">PhzF family phenazine biosynthesis protein</fullName>
    </submittedName>
</protein>